<dbReference type="EMBL" id="JNBR01001494">
    <property type="protein sequence ID" value="OQR86600.1"/>
    <property type="molecule type" value="Genomic_DNA"/>
</dbReference>
<dbReference type="GO" id="GO:0016747">
    <property type="term" value="F:acyltransferase activity, transferring groups other than amino-acyl groups"/>
    <property type="evidence" value="ECO:0007669"/>
    <property type="project" value="InterPro"/>
</dbReference>
<feature type="domain" description="N-acetyltransferase" evidence="1">
    <location>
        <begin position="143"/>
        <end position="289"/>
    </location>
</feature>
<name>A0A1V9YLL3_ACHHY</name>
<reference evidence="2 3" key="1">
    <citation type="journal article" date="2014" name="Genome Biol. Evol.">
        <title>The secreted proteins of Achlya hypogyna and Thraustotheca clavata identify the ancestral oomycete secretome and reveal gene acquisitions by horizontal gene transfer.</title>
        <authorList>
            <person name="Misner I."/>
            <person name="Blouin N."/>
            <person name="Leonard G."/>
            <person name="Richards T.A."/>
            <person name="Lane C.E."/>
        </authorList>
    </citation>
    <scope>NUCLEOTIDE SEQUENCE [LARGE SCALE GENOMIC DNA]</scope>
    <source>
        <strain evidence="2 3">ATCC 48635</strain>
    </source>
</reference>
<accession>A0A1V9YLL3</accession>
<evidence type="ECO:0000259" key="1">
    <source>
        <dbReference type="PROSITE" id="PS51186"/>
    </source>
</evidence>
<protein>
    <recommendedName>
        <fullName evidence="1">N-acetyltransferase domain-containing protein</fullName>
    </recommendedName>
</protein>
<gene>
    <name evidence="2" type="ORF">ACHHYP_10374</name>
</gene>
<dbReference type="InterPro" id="IPR000182">
    <property type="entry name" value="GNAT_dom"/>
</dbReference>
<sequence>MIHEIADASTFLATIAPLMTADLEGMQLIGTVAPMTGNRFWVVVDAKGSASACALVSQRGLIMCPSITPDDANALGVKLATDVAEVLPEARGSYETLPAFIKGYTSVRPTVTVTPHHHLIIYALDAAGLPKEASAIGGRAVSGTMVAATAEDKALLVDFVTQFLIDVGEDSTPAMVETSIESQLTRGSLYLWKVRGRAVACAGHSAPVVAPDGASMLYRIMSVYTPEADRCNGYASALTAAICHNLLKSTNGPTPRVMLFADSTNAASNKAYKRIGFVSKSEMVTSKLA</sequence>
<keyword evidence="3" id="KW-1185">Reference proteome</keyword>
<organism evidence="2 3">
    <name type="scientific">Achlya hypogyna</name>
    <name type="common">Oomycete</name>
    <name type="synonym">Protoachlya hypogyna</name>
    <dbReference type="NCBI Taxonomy" id="1202772"/>
    <lineage>
        <taxon>Eukaryota</taxon>
        <taxon>Sar</taxon>
        <taxon>Stramenopiles</taxon>
        <taxon>Oomycota</taxon>
        <taxon>Saprolegniomycetes</taxon>
        <taxon>Saprolegniales</taxon>
        <taxon>Achlyaceae</taxon>
        <taxon>Achlya</taxon>
    </lineage>
</organism>
<dbReference type="AlphaFoldDB" id="A0A1V9YLL3"/>
<dbReference type="Gene3D" id="3.40.630.30">
    <property type="match status" value="1"/>
</dbReference>
<evidence type="ECO:0000313" key="3">
    <source>
        <dbReference type="Proteomes" id="UP000243579"/>
    </source>
</evidence>
<dbReference type="OrthoDB" id="67161at2759"/>
<dbReference type="Proteomes" id="UP000243579">
    <property type="component" value="Unassembled WGS sequence"/>
</dbReference>
<proteinExistence type="predicted"/>
<dbReference type="InterPro" id="IPR016181">
    <property type="entry name" value="Acyl_CoA_acyltransferase"/>
</dbReference>
<comment type="caution">
    <text evidence="2">The sequence shown here is derived from an EMBL/GenBank/DDBJ whole genome shotgun (WGS) entry which is preliminary data.</text>
</comment>
<evidence type="ECO:0000313" key="2">
    <source>
        <dbReference type="EMBL" id="OQR86600.1"/>
    </source>
</evidence>
<dbReference type="PROSITE" id="PS51186">
    <property type="entry name" value="GNAT"/>
    <property type="match status" value="1"/>
</dbReference>
<dbReference type="SUPFAM" id="SSF55729">
    <property type="entry name" value="Acyl-CoA N-acyltransferases (Nat)"/>
    <property type="match status" value="1"/>
</dbReference>